<proteinExistence type="inferred from homology"/>
<evidence type="ECO:0000256" key="8">
    <source>
        <dbReference type="RuleBase" id="RU365068"/>
    </source>
</evidence>
<dbReference type="Pfam" id="PF13959">
    <property type="entry name" value="CTE_SPB4"/>
    <property type="match status" value="1"/>
</dbReference>
<keyword evidence="3 7" id="KW-0347">Helicase</keyword>
<reference evidence="13 14" key="2">
    <citation type="submission" date="2019-01" db="EMBL/GenBank/DDBJ databases">
        <title>The decoding of complex shrimp genome reveals the adaptation for benthos swimmer, frequently molting mechanism and breeding impact on genome.</title>
        <authorList>
            <person name="Sun Y."/>
            <person name="Gao Y."/>
            <person name="Yu Y."/>
        </authorList>
    </citation>
    <scope>NUCLEOTIDE SEQUENCE [LARGE SCALE GENOMIC DNA]</scope>
    <source>
        <tissue evidence="13">Muscle</tissue>
    </source>
</reference>
<dbReference type="EC" id="3.6.4.13" evidence="8"/>
<evidence type="ECO:0000256" key="2">
    <source>
        <dbReference type="ARBA" id="ARBA00022801"/>
    </source>
</evidence>
<comment type="function">
    <text evidence="8">RNA helicase.</text>
</comment>
<dbReference type="GO" id="GO:0003724">
    <property type="term" value="F:RNA helicase activity"/>
    <property type="evidence" value="ECO:0007669"/>
    <property type="project" value="UniProtKB-EC"/>
</dbReference>
<dbReference type="SMART" id="SM00490">
    <property type="entry name" value="HELICc"/>
    <property type="match status" value="1"/>
</dbReference>
<dbReference type="GO" id="GO:0003723">
    <property type="term" value="F:RNA binding"/>
    <property type="evidence" value="ECO:0007669"/>
    <property type="project" value="UniProtKB-UniRule"/>
</dbReference>
<dbReference type="InterPro" id="IPR011545">
    <property type="entry name" value="DEAD/DEAH_box_helicase_dom"/>
</dbReference>
<dbReference type="PROSITE" id="PS51195">
    <property type="entry name" value="Q_MOTIF"/>
    <property type="match status" value="1"/>
</dbReference>
<keyword evidence="14" id="KW-1185">Reference proteome</keyword>
<dbReference type="InterPro" id="IPR014014">
    <property type="entry name" value="RNA_helicase_DEAD_Q_motif"/>
</dbReference>
<evidence type="ECO:0000256" key="4">
    <source>
        <dbReference type="ARBA" id="ARBA00022840"/>
    </source>
</evidence>
<comment type="domain">
    <text evidence="8">The Q motif is unique to and characteristic of the DEAD box family of RNA helicases and controls ATP binding and hydrolysis.</text>
</comment>
<feature type="compositionally biased region" description="Basic residues" evidence="9">
    <location>
        <begin position="9"/>
        <end position="19"/>
    </location>
</feature>
<dbReference type="SMART" id="SM01178">
    <property type="entry name" value="DUF4217"/>
    <property type="match status" value="1"/>
</dbReference>
<gene>
    <name evidence="13" type="ORF">C7M84_025217</name>
</gene>
<protein>
    <recommendedName>
        <fullName evidence="8">ATP-dependent RNA helicase</fullName>
        <ecNumber evidence="8">3.6.4.13</ecNumber>
    </recommendedName>
</protein>
<feature type="region of interest" description="Disordered" evidence="9">
    <location>
        <begin position="1"/>
        <end position="186"/>
    </location>
</feature>
<dbReference type="CDD" id="cd18787">
    <property type="entry name" value="SF2_C_DEAD"/>
    <property type="match status" value="1"/>
</dbReference>
<feature type="domain" description="Helicase C-terminal" evidence="11">
    <location>
        <begin position="460"/>
        <end position="634"/>
    </location>
</feature>
<dbReference type="PROSITE" id="PS51194">
    <property type="entry name" value="HELICASE_CTER"/>
    <property type="match status" value="1"/>
</dbReference>
<feature type="domain" description="Helicase ATP-binding" evidence="10">
    <location>
        <begin position="271"/>
        <end position="446"/>
    </location>
</feature>
<evidence type="ECO:0000256" key="6">
    <source>
        <dbReference type="PROSITE-ProRule" id="PRU00552"/>
    </source>
</evidence>
<dbReference type="OrthoDB" id="6354871at2759"/>
<dbReference type="InterPro" id="IPR000629">
    <property type="entry name" value="RNA-helicase_DEAD-box_CS"/>
</dbReference>
<evidence type="ECO:0000259" key="11">
    <source>
        <dbReference type="PROSITE" id="PS51194"/>
    </source>
</evidence>
<feature type="compositionally biased region" description="Basic and acidic residues" evidence="9">
    <location>
        <begin position="147"/>
        <end position="178"/>
    </location>
</feature>
<dbReference type="Gene3D" id="3.40.50.300">
    <property type="entry name" value="P-loop containing nucleotide triphosphate hydrolases"/>
    <property type="match status" value="2"/>
</dbReference>
<evidence type="ECO:0000313" key="14">
    <source>
        <dbReference type="Proteomes" id="UP000283509"/>
    </source>
</evidence>
<comment type="catalytic activity">
    <reaction evidence="8">
        <text>ATP + H2O = ADP + phosphate + H(+)</text>
        <dbReference type="Rhea" id="RHEA:13065"/>
        <dbReference type="ChEBI" id="CHEBI:15377"/>
        <dbReference type="ChEBI" id="CHEBI:15378"/>
        <dbReference type="ChEBI" id="CHEBI:30616"/>
        <dbReference type="ChEBI" id="CHEBI:43474"/>
        <dbReference type="ChEBI" id="CHEBI:456216"/>
        <dbReference type="EC" id="3.6.4.13"/>
    </reaction>
</comment>
<reference evidence="13 14" key="1">
    <citation type="submission" date="2018-04" db="EMBL/GenBank/DDBJ databases">
        <authorList>
            <person name="Zhang X."/>
            <person name="Yuan J."/>
            <person name="Li F."/>
            <person name="Xiang J."/>
        </authorList>
    </citation>
    <scope>NUCLEOTIDE SEQUENCE [LARGE SCALE GENOMIC DNA]</scope>
    <source>
        <tissue evidence="13">Muscle</tissue>
    </source>
</reference>
<sequence length="689" mass="77621">MNEGGGDKKKPKKKPRKRGGNGGAAKTVKQQLPQDKAERVAPHHLITKKRSAENGDNQQPKKTVKQQLPQDKTERVAPPQPQDKTERVARPQPQNKTERVARPQPQDKTERVAQPQPVDKKCPAENGDGQKPKKRKPRKKKLGGDITEAKQNIDVKKKETEKTKAGETKSNPGERRSNTGETKTVVTGEKGELVKKRKKIFKKKKKPKENQSTVEKIDNQSTVELIDNSNFDFGNSERSFKNLEGSISPKTLRVLQQLGFKEMTEIQAKAIPKLLQGLDLRGTAKTGSGKTLAFTIPVIELMSKLNFMPSQGTGVVILSPTRELSIQTRDVLAPFAKAHSLTMELIIGGTNMKTEAAKLRQGVNIIVATPGRFLDHLRSTKDFIFKNMACLVLDEADRILDTGFEHDLKKILQHLPSERQTILFSATKDTKTNALAPLALKANPVEVDVDSDKNEATVDGLEQAYVVCPIEKRVSLLCRLIKENQDKKVMIFLNSVWNVKYYHHILNCLEVPVSLLHGRLSQNKRTDGFFTFKNQTKGTLLCTDVGARGWDIKGIDLIIQFDPPSDPMEYIHRVGRTARAGDSGSAILFLQPHETNFISYMKSHSVTLPHMDISWREVEELQVEELNQHDEHLSNMGKKAYRAFLRSYMALPLKSIFDPSKLDTLRVARAYGFNKEPLKVRLFRKEKRK</sequence>
<evidence type="ECO:0000259" key="12">
    <source>
        <dbReference type="PROSITE" id="PS51195"/>
    </source>
</evidence>
<feature type="short sequence motif" description="Q motif" evidence="6">
    <location>
        <begin position="240"/>
        <end position="268"/>
    </location>
</feature>
<comment type="similarity">
    <text evidence="7">Belongs to the DEAD box helicase family.</text>
</comment>
<keyword evidence="5 8" id="KW-0694">RNA-binding</keyword>
<keyword evidence="1 7" id="KW-0547">Nucleotide-binding</keyword>
<dbReference type="PROSITE" id="PS00039">
    <property type="entry name" value="DEAD_ATP_HELICASE"/>
    <property type="match status" value="1"/>
</dbReference>
<dbReference type="STRING" id="6689.A0A423TYW5"/>
<feature type="compositionally biased region" description="Basic residues" evidence="9">
    <location>
        <begin position="132"/>
        <end position="141"/>
    </location>
</feature>
<dbReference type="Pfam" id="PF00270">
    <property type="entry name" value="DEAD"/>
    <property type="match status" value="1"/>
</dbReference>
<dbReference type="AlphaFoldDB" id="A0A423TYW5"/>
<dbReference type="Proteomes" id="UP000283509">
    <property type="component" value="Unassembled WGS sequence"/>
</dbReference>
<comment type="caution">
    <text evidence="13">The sequence shown here is derived from an EMBL/GenBank/DDBJ whole genome shotgun (WGS) entry which is preliminary data.</text>
</comment>
<dbReference type="InterPro" id="IPR014001">
    <property type="entry name" value="Helicase_ATP-bd"/>
</dbReference>
<evidence type="ECO:0000259" key="10">
    <source>
        <dbReference type="PROSITE" id="PS51192"/>
    </source>
</evidence>
<dbReference type="Pfam" id="PF00271">
    <property type="entry name" value="Helicase_C"/>
    <property type="match status" value="1"/>
</dbReference>
<dbReference type="GO" id="GO:0005524">
    <property type="term" value="F:ATP binding"/>
    <property type="evidence" value="ECO:0007669"/>
    <property type="project" value="UniProtKB-UniRule"/>
</dbReference>
<dbReference type="EMBL" id="QCYY01000944">
    <property type="protein sequence ID" value="ROT81637.1"/>
    <property type="molecule type" value="Genomic_DNA"/>
</dbReference>
<evidence type="ECO:0000256" key="3">
    <source>
        <dbReference type="ARBA" id="ARBA00022806"/>
    </source>
</evidence>
<keyword evidence="4 7" id="KW-0067">ATP-binding</keyword>
<feature type="compositionally biased region" description="Basic and acidic residues" evidence="9">
    <location>
        <begin position="96"/>
        <end position="111"/>
    </location>
</feature>
<feature type="compositionally biased region" description="Basic and acidic residues" evidence="9">
    <location>
        <begin position="118"/>
        <end position="131"/>
    </location>
</feature>
<dbReference type="InterPro" id="IPR027417">
    <property type="entry name" value="P-loop_NTPase"/>
</dbReference>
<evidence type="ECO:0000256" key="5">
    <source>
        <dbReference type="ARBA" id="ARBA00022884"/>
    </source>
</evidence>
<dbReference type="SMART" id="SM00487">
    <property type="entry name" value="DEXDc"/>
    <property type="match status" value="1"/>
</dbReference>
<dbReference type="GO" id="GO:0016887">
    <property type="term" value="F:ATP hydrolysis activity"/>
    <property type="evidence" value="ECO:0007669"/>
    <property type="project" value="RHEA"/>
</dbReference>
<evidence type="ECO:0000313" key="13">
    <source>
        <dbReference type="EMBL" id="ROT81637.1"/>
    </source>
</evidence>
<evidence type="ECO:0000256" key="7">
    <source>
        <dbReference type="RuleBase" id="RU000492"/>
    </source>
</evidence>
<evidence type="ECO:0000256" key="9">
    <source>
        <dbReference type="SAM" id="MobiDB-lite"/>
    </source>
</evidence>
<feature type="compositionally biased region" description="Polar residues" evidence="9">
    <location>
        <begin position="54"/>
        <end position="70"/>
    </location>
</feature>
<dbReference type="SUPFAM" id="SSF52540">
    <property type="entry name" value="P-loop containing nucleoside triphosphate hydrolases"/>
    <property type="match status" value="1"/>
</dbReference>
<accession>A0A423TYW5</accession>
<dbReference type="InterPro" id="IPR001650">
    <property type="entry name" value="Helicase_C-like"/>
</dbReference>
<evidence type="ECO:0000256" key="1">
    <source>
        <dbReference type="ARBA" id="ARBA00022741"/>
    </source>
</evidence>
<feature type="domain" description="DEAD-box RNA helicase Q" evidence="12">
    <location>
        <begin position="240"/>
        <end position="268"/>
    </location>
</feature>
<name>A0A423TYW5_PENVA</name>
<organism evidence="13 14">
    <name type="scientific">Penaeus vannamei</name>
    <name type="common">Whiteleg shrimp</name>
    <name type="synonym">Litopenaeus vannamei</name>
    <dbReference type="NCBI Taxonomy" id="6689"/>
    <lineage>
        <taxon>Eukaryota</taxon>
        <taxon>Metazoa</taxon>
        <taxon>Ecdysozoa</taxon>
        <taxon>Arthropoda</taxon>
        <taxon>Crustacea</taxon>
        <taxon>Multicrustacea</taxon>
        <taxon>Malacostraca</taxon>
        <taxon>Eumalacostraca</taxon>
        <taxon>Eucarida</taxon>
        <taxon>Decapoda</taxon>
        <taxon>Dendrobranchiata</taxon>
        <taxon>Penaeoidea</taxon>
        <taxon>Penaeidae</taxon>
        <taxon>Penaeus</taxon>
    </lineage>
</organism>
<dbReference type="InterPro" id="IPR025313">
    <property type="entry name" value="SPB4-like_CTE"/>
</dbReference>
<dbReference type="PROSITE" id="PS51192">
    <property type="entry name" value="HELICASE_ATP_BIND_1"/>
    <property type="match status" value="1"/>
</dbReference>
<dbReference type="PANTHER" id="PTHR24031">
    <property type="entry name" value="RNA HELICASE"/>
    <property type="match status" value="1"/>
</dbReference>
<keyword evidence="2 7" id="KW-0378">Hydrolase</keyword>